<protein>
    <submittedName>
        <fullName evidence="3">Uncharacterized protein</fullName>
    </submittedName>
</protein>
<evidence type="ECO:0000313" key="3">
    <source>
        <dbReference type="EMBL" id="CEP18061.1"/>
    </source>
</evidence>
<accession>A0A0B7NHM8</accession>
<evidence type="ECO:0000256" key="2">
    <source>
        <dbReference type="SAM" id="Phobius"/>
    </source>
</evidence>
<feature type="compositionally biased region" description="Polar residues" evidence="1">
    <location>
        <begin position="39"/>
        <end position="49"/>
    </location>
</feature>
<name>A0A0B7NHM8_9FUNG</name>
<organism evidence="3 4">
    <name type="scientific">Parasitella parasitica</name>
    <dbReference type="NCBI Taxonomy" id="35722"/>
    <lineage>
        <taxon>Eukaryota</taxon>
        <taxon>Fungi</taxon>
        <taxon>Fungi incertae sedis</taxon>
        <taxon>Mucoromycota</taxon>
        <taxon>Mucoromycotina</taxon>
        <taxon>Mucoromycetes</taxon>
        <taxon>Mucorales</taxon>
        <taxon>Mucorineae</taxon>
        <taxon>Mucoraceae</taxon>
        <taxon>Parasitella</taxon>
    </lineage>
</organism>
<feature type="transmembrane region" description="Helical" evidence="2">
    <location>
        <begin position="217"/>
        <end position="237"/>
    </location>
</feature>
<reference evidence="3 4" key="1">
    <citation type="submission" date="2014-09" db="EMBL/GenBank/DDBJ databases">
        <authorList>
            <person name="Ellenberger Sabrina"/>
        </authorList>
    </citation>
    <scope>NUCLEOTIDE SEQUENCE [LARGE SCALE GENOMIC DNA]</scope>
    <source>
        <strain evidence="3 4">CBS 412.66</strain>
    </source>
</reference>
<evidence type="ECO:0000313" key="4">
    <source>
        <dbReference type="Proteomes" id="UP000054107"/>
    </source>
</evidence>
<feature type="region of interest" description="Disordered" evidence="1">
    <location>
        <begin position="23"/>
        <end position="58"/>
    </location>
</feature>
<evidence type="ECO:0000256" key="1">
    <source>
        <dbReference type="SAM" id="MobiDB-lite"/>
    </source>
</evidence>
<keyword evidence="4" id="KW-1185">Reference proteome</keyword>
<dbReference type="AlphaFoldDB" id="A0A0B7NHM8"/>
<sequence length="240" mass="26954">MAVGPNDTDLSYRLTESILSRTHLSTTSSASDSSREAPHNSTQQQNQATPRLVGTLPPNSMVIQPKDSNSSFNKYIGNHFKEDAPVLLDRLSVSSPVPPATPVNLSPKKTGSMFWNDLSVRPPAATSDSSLQQYKNAKNLESQNTWLEYDSIFAGQTSSFTTTHFFSAGAFLFLFGFICPPLWWIGSFCPTRIDERHQKMHHSDIKMVKRWRTLNRFFSLGFSTLLIITFIVLAVLYSRK</sequence>
<dbReference type="EMBL" id="LN733737">
    <property type="protein sequence ID" value="CEP18061.1"/>
    <property type="molecule type" value="Genomic_DNA"/>
</dbReference>
<feature type="transmembrane region" description="Helical" evidence="2">
    <location>
        <begin position="165"/>
        <end position="186"/>
    </location>
</feature>
<proteinExistence type="predicted"/>
<dbReference type="OrthoDB" id="2140426at2759"/>
<keyword evidence="2" id="KW-0472">Membrane</keyword>
<keyword evidence="2" id="KW-1133">Transmembrane helix</keyword>
<gene>
    <name evidence="3" type="primary">PARPA_12361.1 scaffold 44939</name>
</gene>
<keyword evidence="2" id="KW-0812">Transmembrane</keyword>
<dbReference type="Proteomes" id="UP000054107">
    <property type="component" value="Unassembled WGS sequence"/>
</dbReference>